<evidence type="ECO:0000256" key="1">
    <source>
        <dbReference type="ARBA" id="ARBA00022450"/>
    </source>
</evidence>
<dbReference type="InterPro" id="IPR009081">
    <property type="entry name" value="PP-bd_ACP"/>
</dbReference>
<evidence type="ECO:0000259" key="4">
    <source>
        <dbReference type="PROSITE" id="PS50075"/>
    </source>
</evidence>
<comment type="function">
    <text evidence="3">Carrier of the growing fatty acid chain in fatty acid biosynthesis.</text>
</comment>
<evidence type="ECO:0000256" key="3">
    <source>
        <dbReference type="HAMAP-Rule" id="MF_01217"/>
    </source>
</evidence>
<dbReference type="KEGG" id="cbd:CBUD_0154"/>
<proteinExistence type="inferred from homology"/>
<dbReference type="Proteomes" id="UP000008555">
    <property type="component" value="Chromosome"/>
</dbReference>
<feature type="modified residue" description="O-(pantetheine 4'-phosphoryl)serine" evidence="3">
    <location>
        <position position="41"/>
    </location>
</feature>
<dbReference type="GO" id="GO:0000036">
    <property type="term" value="F:acyl carrier activity"/>
    <property type="evidence" value="ECO:0007669"/>
    <property type="project" value="UniProtKB-UniRule"/>
</dbReference>
<dbReference type="GO" id="GO:0016020">
    <property type="term" value="C:membrane"/>
    <property type="evidence" value="ECO:0007669"/>
    <property type="project" value="GOC"/>
</dbReference>
<keyword evidence="3" id="KW-0444">Lipid biosynthesis</keyword>
<protein>
    <recommendedName>
        <fullName evidence="3">Acyl carrier protein</fullName>
        <shortName evidence="3">ACP</shortName>
    </recommendedName>
</protein>
<keyword evidence="3" id="KW-0443">Lipid metabolism</keyword>
<dbReference type="PROSITE" id="PS50075">
    <property type="entry name" value="CARRIER"/>
    <property type="match status" value="1"/>
</dbReference>
<comment type="similarity">
    <text evidence="3">Belongs to the acyl carrier protein (ACP) family.</text>
</comment>
<keyword evidence="3" id="KW-0276">Fatty acid metabolism</keyword>
<name>A9KBD8_COXBN</name>
<dbReference type="GO" id="GO:0000035">
    <property type="term" value="F:acyl binding"/>
    <property type="evidence" value="ECO:0007669"/>
    <property type="project" value="TreeGrafter"/>
</dbReference>
<comment type="pathway">
    <text evidence="3">Lipid metabolism; fatty acid biosynthesis.</text>
</comment>
<dbReference type="PANTHER" id="PTHR20863:SF76">
    <property type="entry name" value="CARRIER DOMAIN-CONTAINING PROTEIN"/>
    <property type="match status" value="1"/>
</dbReference>
<organism evidence="5 6">
    <name type="scientific">Coxiella burnetii (strain Dugway 5J108-111)</name>
    <dbReference type="NCBI Taxonomy" id="434922"/>
    <lineage>
        <taxon>Bacteria</taxon>
        <taxon>Pseudomonadati</taxon>
        <taxon>Pseudomonadota</taxon>
        <taxon>Gammaproteobacteria</taxon>
        <taxon>Legionellales</taxon>
        <taxon>Coxiellaceae</taxon>
        <taxon>Coxiella</taxon>
    </lineage>
</organism>
<dbReference type="GO" id="GO:0009245">
    <property type="term" value="P:lipid A biosynthetic process"/>
    <property type="evidence" value="ECO:0007669"/>
    <property type="project" value="TreeGrafter"/>
</dbReference>
<keyword evidence="3" id="KW-0275">Fatty acid biosynthesis</keyword>
<dbReference type="HAMAP" id="MF_01217">
    <property type="entry name" value="Acyl_carrier"/>
    <property type="match status" value="1"/>
</dbReference>
<accession>A9KBD8</accession>
<dbReference type="InterPro" id="IPR036736">
    <property type="entry name" value="ACP-like_sf"/>
</dbReference>
<feature type="domain" description="Carrier" evidence="4">
    <location>
        <begin position="4"/>
        <end position="81"/>
    </location>
</feature>
<evidence type="ECO:0000256" key="2">
    <source>
        <dbReference type="ARBA" id="ARBA00022553"/>
    </source>
</evidence>
<sequence>MDKVEIFNKIKTIITPFSKAPDAVAQATYASRFLEDLQINSARLIDIVLAFEDTFNIEISDDQADSILTIEDAVNLISSQVKTVAV</sequence>
<dbReference type="InterPro" id="IPR003231">
    <property type="entry name" value="ACP"/>
</dbReference>
<dbReference type="RefSeq" id="WP_005770362.1">
    <property type="nucleotide sequence ID" value="NC_009727.1"/>
</dbReference>
<keyword evidence="2 3" id="KW-0597">Phosphoprotein</keyword>
<dbReference type="GO" id="GO:0005829">
    <property type="term" value="C:cytosol"/>
    <property type="evidence" value="ECO:0007669"/>
    <property type="project" value="TreeGrafter"/>
</dbReference>
<dbReference type="PANTHER" id="PTHR20863">
    <property type="entry name" value="ACYL CARRIER PROTEIN"/>
    <property type="match status" value="1"/>
</dbReference>
<reference evidence="5 6" key="1">
    <citation type="journal article" date="2009" name="Infect. Immun.">
        <title>Comparative genomics reveal extensive transposon-mediated genomic plasticity and diversity among potential effector proteins within the genus Coxiella.</title>
        <authorList>
            <person name="Beare P.A."/>
            <person name="Unsworth N."/>
            <person name="Andoh M."/>
            <person name="Voth D.E."/>
            <person name="Omsland A."/>
            <person name="Gilk S.D."/>
            <person name="Williams K.P."/>
            <person name="Sobral B.W."/>
            <person name="Kupko J.J.III."/>
            <person name="Porcella S.F."/>
            <person name="Samuel J.E."/>
            <person name="Heinzen R.A."/>
        </authorList>
    </citation>
    <scope>NUCLEOTIDE SEQUENCE [LARGE SCALE GENOMIC DNA]</scope>
    <source>
        <strain evidence="5 6">Dugway 5J108-111</strain>
    </source>
</reference>
<evidence type="ECO:0000313" key="6">
    <source>
        <dbReference type="Proteomes" id="UP000008555"/>
    </source>
</evidence>
<evidence type="ECO:0000313" key="5">
    <source>
        <dbReference type="EMBL" id="ABS78282.1"/>
    </source>
</evidence>
<dbReference type="EMBL" id="CP000733">
    <property type="protein sequence ID" value="ABS78282.1"/>
    <property type="molecule type" value="Genomic_DNA"/>
</dbReference>
<dbReference type="Pfam" id="PF00550">
    <property type="entry name" value="PP-binding"/>
    <property type="match status" value="1"/>
</dbReference>
<dbReference type="Gene3D" id="1.10.1200.10">
    <property type="entry name" value="ACP-like"/>
    <property type="match status" value="1"/>
</dbReference>
<keyword evidence="3" id="KW-0963">Cytoplasm</keyword>
<keyword evidence="1 3" id="KW-0596">Phosphopantetheine</keyword>
<dbReference type="SUPFAM" id="SSF47336">
    <property type="entry name" value="ACP-like"/>
    <property type="match status" value="1"/>
</dbReference>
<dbReference type="UniPathway" id="UPA00094"/>
<gene>
    <name evidence="3" type="primary">acpP</name>
    <name evidence="5" type="ordered locus">CBUD_0154</name>
</gene>
<dbReference type="AlphaFoldDB" id="A9KBD8"/>
<dbReference type="HOGENOM" id="CLU_108696_5_5_6"/>
<comment type="PTM">
    <text evidence="3">4'-phosphopantetheine is transferred from CoA to a specific serine of apo-ACP by AcpS. This modification is essential for activity because fatty acids are bound in thioester linkage to the sulfhydryl of the prosthetic group.</text>
</comment>
<comment type="subcellular location">
    <subcellularLocation>
        <location evidence="3">Cytoplasm</location>
    </subcellularLocation>
</comment>